<evidence type="ECO:0000313" key="5">
    <source>
        <dbReference type="Proteomes" id="UP000186883"/>
    </source>
</evidence>
<sequence>MVAEAWGISGPDFWWLYALAIALPFTIAGLHALWLRRGFHDGEKLPTVHHVAALAGGTARVTDTVVAAMLEREQARLGGSGRLYRTPLIPVDPLGQELAGALSATPDHRLREWMSRGPAMRALWADLGRRGLVVREGRRRLWWRIAAVGYAVLLAIGTARWFAGDGGGILSALLVVTLVLLIVTLRFGRTDYQGRTTIAGREVLAEAKTDRSLVAGAAGTVALRGVAAYPDREVARILSRHAGPPGKDTRAFAWGDGIGTDTGGL</sequence>
<gene>
    <name evidence="3" type="ORF">ATP06_0238185</name>
    <name evidence="2" type="ORF">AVL48_11615</name>
</gene>
<reference evidence="2 4" key="1">
    <citation type="submission" date="2015-12" db="EMBL/GenBank/DDBJ databases">
        <title>Amycolatopsis regifaucium genome sequencing and assembly.</title>
        <authorList>
            <person name="Mayilraj S."/>
        </authorList>
    </citation>
    <scope>NUCLEOTIDE SEQUENCE [LARGE SCALE GENOMIC DNA]</scope>
    <source>
        <strain evidence="2 4">GY080</strain>
    </source>
</reference>
<proteinExistence type="predicted"/>
<dbReference type="Proteomes" id="UP000076321">
    <property type="component" value="Unassembled WGS sequence"/>
</dbReference>
<keyword evidence="1" id="KW-1133">Transmembrane helix</keyword>
<dbReference type="EMBL" id="LOBU02000055">
    <property type="protein sequence ID" value="OKA03060.1"/>
    <property type="molecule type" value="Genomic_DNA"/>
</dbReference>
<evidence type="ECO:0000313" key="2">
    <source>
        <dbReference type="EMBL" id="KZB80619.1"/>
    </source>
</evidence>
<organism evidence="2 4">
    <name type="scientific">Amycolatopsis regifaucium</name>
    <dbReference type="NCBI Taxonomy" id="546365"/>
    <lineage>
        <taxon>Bacteria</taxon>
        <taxon>Bacillati</taxon>
        <taxon>Actinomycetota</taxon>
        <taxon>Actinomycetes</taxon>
        <taxon>Pseudonocardiales</taxon>
        <taxon>Pseudonocardiaceae</taxon>
        <taxon>Amycolatopsis</taxon>
    </lineage>
</organism>
<keyword evidence="1" id="KW-0812">Transmembrane</keyword>
<dbReference type="Proteomes" id="UP000186883">
    <property type="component" value="Unassembled WGS sequence"/>
</dbReference>
<protein>
    <recommendedName>
        <fullName evidence="6">TIGR04222 domain-containing membrane protein</fullName>
    </recommendedName>
</protein>
<dbReference type="InterPro" id="IPR026467">
    <property type="entry name" value="Ser/Gly_Cys_C_dom"/>
</dbReference>
<evidence type="ECO:0000256" key="1">
    <source>
        <dbReference type="SAM" id="Phobius"/>
    </source>
</evidence>
<feature type="transmembrane region" description="Helical" evidence="1">
    <location>
        <begin position="141"/>
        <end position="163"/>
    </location>
</feature>
<name>A0A154MA14_9PSEU</name>
<keyword evidence="5" id="KW-1185">Reference proteome</keyword>
<evidence type="ECO:0008006" key="6">
    <source>
        <dbReference type="Google" id="ProtNLM"/>
    </source>
</evidence>
<dbReference type="NCBIfam" id="TIGR04222">
    <property type="entry name" value="near_uncomplex"/>
    <property type="match status" value="1"/>
</dbReference>
<accession>A0A154MA14</accession>
<dbReference type="AlphaFoldDB" id="A0A154MA14"/>
<evidence type="ECO:0000313" key="4">
    <source>
        <dbReference type="Proteomes" id="UP000076321"/>
    </source>
</evidence>
<dbReference type="EMBL" id="LQCI01000045">
    <property type="protein sequence ID" value="KZB80619.1"/>
    <property type="molecule type" value="Genomic_DNA"/>
</dbReference>
<reference evidence="3 5" key="2">
    <citation type="submission" date="2016-11" db="EMBL/GenBank/DDBJ databases">
        <title>Genome sequencing of Amycolatopsis regifaucium.</title>
        <authorList>
            <person name="Mayilraj S."/>
            <person name="Kaur N."/>
        </authorList>
    </citation>
    <scope>NUCLEOTIDE SEQUENCE [LARGE SCALE GENOMIC DNA]</scope>
    <source>
        <strain evidence="3 5">GY080</strain>
    </source>
</reference>
<evidence type="ECO:0000313" key="3">
    <source>
        <dbReference type="EMBL" id="OKA03060.1"/>
    </source>
</evidence>
<keyword evidence="1" id="KW-0472">Membrane</keyword>
<feature type="transmembrane region" description="Helical" evidence="1">
    <location>
        <begin position="14"/>
        <end position="35"/>
    </location>
</feature>
<feature type="transmembrane region" description="Helical" evidence="1">
    <location>
        <begin position="169"/>
        <end position="188"/>
    </location>
</feature>
<comment type="caution">
    <text evidence="2">The sequence shown here is derived from an EMBL/GenBank/DDBJ whole genome shotgun (WGS) entry which is preliminary data.</text>
</comment>